<sequence>MTEAILVSITDRILGKLGNLALQEIGLIWGVKDELEKLRNTASVIKAIFLDAEEQQTKSHEVRDWLQKLKDAIYDADDLLDDFSTEMLQQQLMMQDKKKIEVCAFFSKIKKTAYGFSMSPKIKAIRERLNDIASDRSKFHLTDHPRQMPSVSVERKQTHSFVCVEEVVGREDDKLAIVELLLHSNTEENVSVIPVVGIGGLGKTTLVQLVYNSEKIRRHFELRIWVCVSDVFDVKLIVQKILESATNTKCDGLEMDSLLTRLGKEIDGKKFLLILDDVWNDNRERWLKLRDLLMGGARGSKVVVTTRTQLIATITGTAKPYFLRSLSEDESWSLFEKSAFKQGKEFENTRLVAIGKEVVKKCAGVPLAIRTMGSLLYCKDTETEWLSFKDRDLSMIPQNENDILPILKLSYELLPPCLKSCFAYCSLFPKDYEINKQTLIKLWMAQGFLQPADGMQHPEEVGHQCFMDLARRSFFQDFEYGEWGDVVSCRMHDLMHDLALLVGGSESSTVDSNAENIRERIRHVSLDFELDSSQKIPPSLFKANKIRTFVLPVQPVHRKILNQAPHDTIISSFRCLRALDFHNTGVDIVPSSIRKLKHLRYLDLSKNEDLKRLPRCITRLKNLQTLKLSSCKRLEALPSHISKMISLRHLEIDHCTGLTHMPNGLGQLTALQTLTQFVVGKYGTSPDLSARLRDLNGLNDLRGELKISKLEKLKVSATESREANLKGKENLEVLRLEWTRGVNDDRVIDEDEVLLESFQPHSNLKEFHIYGYRAGKFPSWMVLNLSLLLPNLQEIIIWRCYRCLELPMFSQLPMLKVLKLEEVTALEYIENSSNGSSSLFSVRGNLSKRGKREEKSALFFPSLQELRLFDLRNFKGWWREEVSVVNNDEATVETTTKTSGISLPSVAAGEEKQQPLQQQLVLPSFPCLSKLTIGHCPNLSNLPLHPFLNEVEFKDVNAGLVQWSMVGLASIEGSSASGRNTSLPSFPSTLKLKHLCIDSVMDLVSMSQLGLQNLTCLEHLTIENCPNLSSLPEESFRGLRSLRFLSIRGCGSLTSLSLGLQYLTSLEELEIEECRALDMSDCDEENSLQFRGLKSLRRLKIGYMPQLESIPDGIHEAKSLQDLKIEGCVALKTLPEWIHELKLLQRLDISDCPELNSLPQGCMNALQILEIYNCPKLLRICETRTSMDWPFIAHIPHVYVDRKKITMHAADISSL</sequence>
<proteinExistence type="predicted"/>
<dbReference type="InterPro" id="IPR032675">
    <property type="entry name" value="LRR_dom_sf"/>
</dbReference>
<protein>
    <submittedName>
        <fullName evidence="12">Disease resistance protein RGA2-like</fullName>
    </submittedName>
</protein>
<dbReference type="Proteomes" id="UP001164929">
    <property type="component" value="Chromosome 19"/>
</dbReference>
<evidence type="ECO:0000259" key="11">
    <source>
        <dbReference type="Pfam" id="PF25019"/>
    </source>
</evidence>
<accession>A0AAD6PP41</accession>
<feature type="domain" description="Zer-1-like leucine-rich repeats region" evidence="10">
    <location>
        <begin position="593"/>
        <end position="656"/>
    </location>
</feature>
<feature type="domain" description="Disease resistance N-terminal" evidence="7">
    <location>
        <begin position="13"/>
        <end position="96"/>
    </location>
</feature>
<dbReference type="Pfam" id="PF23247">
    <property type="entry name" value="LRR_RPS2"/>
    <property type="match status" value="1"/>
</dbReference>
<dbReference type="InterPro" id="IPR041118">
    <property type="entry name" value="Rx_N"/>
</dbReference>
<dbReference type="Pfam" id="PF25019">
    <property type="entry name" value="LRR_R13L1-DRL21"/>
    <property type="match status" value="1"/>
</dbReference>
<dbReference type="Gene3D" id="1.10.8.430">
    <property type="entry name" value="Helical domain of apoptotic protease-activating factors"/>
    <property type="match status" value="1"/>
</dbReference>
<feature type="domain" description="R13L1/DRL21-like LRR repeat region" evidence="11">
    <location>
        <begin position="692"/>
        <end position="822"/>
    </location>
</feature>
<dbReference type="EMBL" id="JAQIZT010000019">
    <property type="protein sequence ID" value="KAJ6952390.1"/>
    <property type="molecule type" value="Genomic_DNA"/>
</dbReference>
<evidence type="ECO:0000256" key="5">
    <source>
        <dbReference type="ARBA" id="ARBA00022840"/>
    </source>
</evidence>
<feature type="domain" description="NB-ARC" evidence="6">
    <location>
        <begin position="173"/>
        <end position="342"/>
    </location>
</feature>
<evidence type="ECO:0000256" key="4">
    <source>
        <dbReference type="ARBA" id="ARBA00022821"/>
    </source>
</evidence>
<keyword evidence="3" id="KW-0547">Nucleotide-binding</keyword>
<dbReference type="CDD" id="cd14798">
    <property type="entry name" value="RX-CC_like"/>
    <property type="match status" value="1"/>
</dbReference>
<comment type="caution">
    <text evidence="12">The sequence shown here is derived from an EMBL/GenBank/DDBJ whole genome shotgun (WGS) entry which is preliminary data.</text>
</comment>
<dbReference type="GO" id="GO:0043531">
    <property type="term" value="F:ADP binding"/>
    <property type="evidence" value="ECO:0007669"/>
    <property type="project" value="InterPro"/>
</dbReference>
<evidence type="ECO:0000259" key="8">
    <source>
        <dbReference type="Pfam" id="PF23247"/>
    </source>
</evidence>
<dbReference type="InterPro" id="IPR042197">
    <property type="entry name" value="Apaf_helical"/>
</dbReference>
<dbReference type="Pfam" id="PF25013">
    <property type="entry name" value="LRR_Zer-1"/>
    <property type="match status" value="1"/>
</dbReference>
<evidence type="ECO:0000313" key="13">
    <source>
        <dbReference type="Proteomes" id="UP001164929"/>
    </source>
</evidence>
<dbReference type="Gene3D" id="3.40.50.300">
    <property type="entry name" value="P-loop containing nucleotide triphosphate hydrolases"/>
    <property type="match status" value="1"/>
</dbReference>
<evidence type="ECO:0000259" key="9">
    <source>
        <dbReference type="Pfam" id="PF23559"/>
    </source>
</evidence>
<dbReference type="FunFam" id="3.40.50.300:FF:001091">
    <property type="entry name" value="Probable disease resistance protein At1g61300"/>
    <property type="match status" value="1"/>
</dbReference>
<gene>
    <name evidence="12" type="ORF">NC653_041508</name>
</gene>
<dbReference type="Gene3D" id="1.20.5.4130">
    <property type="match status" value="1"/>
</dbReference>
<dbReference type="AlphaFoldDB" id="A0AAD6PP41"/>
<dbReference type="Pfam" id="PF23559">
    <property type="entry name" value="WHD_DRP"/>
    <property type="match status" value="1"/>
</dbReference>
<dbReference type="InterPro" id="IPR056845">
    <property type="entry name" value="LRR_Zer-1"/>
</dbReference>
<evidence type="ECO:0000256" key="3">
    <source>
        <dbReference type="ARBA" id="ARBA00022741"/>
    </source>
</evidence>
<dbReference type="GO" id="GO:0005524">
    <property type="term" value="F:ATP binding"/>
    <property type="evidence" value="ECO:0007669"/>
    <property type="project" value="UniProtKB-KW"/>
</dbReference>
<keyword evidence="1" id="KW-0433">Leucine-rich repeat</keyword>
<dbReference type="SUPFAM" id="SSF52058">
    <property type="entry name" value="L domain-like"/>
    <property type="match status" value="2"/>
</dbReference>
<evidence type="ECO:0000313" key="12">
    <source>
        <dbReference type="EMBL" id="KAJ6952390.1"/>
    </source>
</evidence>
<evidence type="ECO:0000256" key="2">
    <source>
        <dbReference type="ARBA" id="ARBA00022737"/>
    </source>
</evidence>
<dbReference type="PANTHER" id="PTHR36766">
    <property type="entry name" value="PLANT BROAD-SPECTRUM MILDEW RESISTANCE PROTEIN RPW8"/>
    <property type="match status" value="1"/>
</dbReference>
<dbReference type="InterPro" id="IPR056789">
    <property type="entry name" value="LRR_R13L1-DRL21"/>
</dbReference>
<dbReference type="GO" id="GO:0006952">
    <property type="term" value="P:defense response"/>
    <property type="evidence" value="ECO:0007669"/>
    <property type="project" value="UniProtKB-KW"/>
</dbReference>
<dbReference type="InterPro" id="IPR036388">
    <property type="entry name" value="WH-like_DNA-bd_sf"/>
</dbReference>
<evidence type="ECO:0000259" key="10">
    <source>
        <dbReference type="Pfam" id="PF25013"/>
    </source>
</evidence>
<dbReference type="InterPro" id="IPR002182">
    <property type="entry name" value="NB-ARC"/>
</dbReference>
<dbReference type="Gene3D" id="3.80.10.10">
    <property type="entry name" value="Ribonuclease Inhibitor"/>
    <property type="match status" value="3"/>
</dbReference>
<evidence type="ECO:0000259" key="7">
    <source>
        <dbReference type="Pfam" id="PF18052"/>
    </source>
</evidence>
<dbReference type="Pfam" id="PF18052">
    <property type="entry name" value="Rx_N"/>
    <property type="match status" value="1"/>
</dbReference>
<dbReference type="Gene3D" id="1.10.10.10">
    <property type="entry name" value="Winged helix-like DNA-binding domain superfamily/Winged helix DNA-binding domain"/>
    <property type="match status" value="1"/>
</dbReference>
<evidence type="ECO:0000259" key="6">
    <source>
        <dbReference type="Pfam" id="PF00931"/>
    </source>
</evidence>
<dbReference type="FunFam" id="1.10.10.10:FF:000322">
    <property type="entry name" value="Probable disease resistance protein At1g63360"/>
    <property type="match status" value="1"/>
</dbReference>
<reference evidence="12" key="1">
    <citation type="journal article" date="2023" name="Mol. Ecol. Resour.">
        <title>Chromosome-level genome assembly of a triploid poplar Populus alba 'Berolinensis'.</title>
        <authorList>
            <person name="Chen S."/>
            <person name="Yu Y."/>
            <person name="Wang X."/>
            <person name="Wang S."/>
            <person name="Zhang T."/>
            <person name="Zhou Y."/>
            <person name="He R."/>
            <person name="Meng N."/>
            <person name="Wang Y."/>
            <person name="Liu W."/>
            <person name="Liu Z."/>
            <person name="Liu J."/>
            <person name="Guo Q."/>
            <person name="Huang H."/>
            <person name="Sederoff R.R."/>
            <person name="Wang G."/>
            <person name="Qu G."/>
            <person name="Chen S."/>
        </authorList>
    </citation>
    <scope>NUCLEOTIDE SEQUENCE</scope>
    <source>
        <strain evidence="12">SC-2020</strain>
    </source>
</reference>
<name>A0AAD6PP41_9ROSI</name>
<feature type="domain" description="Disease resistance protein At4g27190-like leucine-rich repeats" evidence="8">
    <location>
        <begin position="1039"/>
        <end position="1152"/>
    </location>
</feature>
<feature type="domain" description="Disease resistance protein winged helix" evidence="9">
    <location>
        <begin position="427"/>
        <end position="499"/>
    </location>
</feature>
<dbReference type="Pfam" id="PF00931">
    <property type="entry name" value="NB-ARC"/>
    <property type="match status" value="1"/>
</dbReference>
<evidence type="ECO:0000256" key="1">
    <source>
        <dbReference type="ARBA" id="ARBA00022614"/>
    </source>
</evidence>
<dbReference type="PRINTS" id="PR00364">
    <property type="entry name" value="DISEASERSIST"/>
</dbReference>
<dbReference type="InterPro" id="IPR027417">
    <property type="entry name" value="P-loop_NTPase"/>
</dbReference>
<dbReference type="GO" id="GO:0051707">
    <property type="term" value="P:response to other organism"/>
    <property type="evidence" value="ECO:0007669"/>
    <property type="project" value="UniProtKB-ARBA"/>
</dbReference>
<dbReference type="InterPro" id="IPR057135">
    <property type="entry name" value="At4g27190-like_LRR"/>
</dbReference>
<organism evidence="12 13">
    <name type="scientific">Populus alba x Populus x berolinensis</name>
    <dbReference type="NCBI Taxonomy" id="444605"/>
    <lineage>
        <taxon>Eukaryota</taxon>
        <taxon>Viridiplantae</taxon>
        <taxon>Streptophyta</taxon>
        <taxon>Embryophyta</taxon>
        <taxon>Tracheophyta</taxon>
        <taxon>Spermatophyta</taxon>
        <taxon>Magnoliopsida</taxon>
        <taxon>eudicotyledons</taxon>
        <taxon>Gunneridae</taxon>
        <taxon>Pentapetalae</taxon>
        <taxon>rosids</taxon>
        <taxon>fabids</taxon>
        <taxon>Malpighiales</taxon>
        <taxon>Salicaceae</taxon>
        <taxon>Saliceae</taxon>
        <taxon>Populus</taxon>
    </lineage>
</organism>
<keyword evidence="2" id="KW-0677">Repeat</keyword>
<dbReference type="InterPro" id="IPR038005">
    <property type="entry name" value="RX-like_CC"/>
</dbReference>
<dbReference type="PANTHER" id="PTHR36766:SF38">
    <property type="entry name" value="DISEASE RESISTANCE PROTEIN RGA3"/>
    <property type="match status" value="1"/>
</dbReference>
<dbReference type="InterPro" id="IPR058922">
    <property type="entry name" value="WHD_DRP"/>
</dbReference>
<dbReference type="SUPFAM" id="SSF52540">
    <property type="entry name" value="P-loop containing nucleoside triphosphate hydrolases"/>
    <property type="match status" value="1"/>
</dbReference>
<keyword evidence="4" id="KW-0611">Plant defense</keyword>
<keyword evidence="13" id="KW-1185">Reference proteome</keyword>
<keyword evidence="5" id="KW-0067">ATP-binding</keyword>